<dbReference type="AlphaFoldDB" id="F8B6D2"/>
<dbReference type="eggNOG" id="COG1912">
    <property type="taxonomic scope" value="Bacteria"/>
</dbReference>
<dbReference type="RefSeq" id="WP_013873178.1">
    <property type="nucleotide sequence ID" value="NC_015656.1"/>
</dbReference>
<feature type="domain" description="S-adenosyl-l-methionine hydroxide adenosyltransferase N-terminal" evidence="3">
    <location>
        <begin position="4"/>
        <end position="145"/>
    </location>
</feature>
<name>F8B6D2_9ACTN</name>
<evidence type="ECO:0008006" key="7">
    <source>
        <dbReference type="Google" id="ProtNLM"/>
    </source>
</evidence>
<dbReference type="InterPro" id="IPR046469">
    <property type="entry name" value="SAM_HAT_N"/>
</dbReference>
<dbReference type="Gene3D" id="2.40.30.90">
    <property type="entry name" value="Bacterial fluorinating enzyme like"/>
    <property type="match status" value="1"/>
</dbReference>
<proteinExistence type="inferred from homology"/>
<comment type="similarity">
    <text evidence="2">Belongs to the SAM hydrolase / SAM-dependent halogenase family.</text>
</comment>
<dbReference type="InterPro" id="IPR023227">
    <property type="entry name" value="SAM_OH_AdoTrfase_C_sf"/>
</dbReference>
<feature type="domain" description="S-adenosyl-l-methionine hydroxide adenosyltransferase C-terminal" evidence="4">
    <location>
        <begin position="187"/>
        <end position="273"/>
    </location>
</feature>
<evidence type="ECO:0000259" key="4">
    <source>
        <dbReference type="Pfam" id="PF20257"/>
    </source>
</evidence>
<dbReference type="PANTHER" id="PTHR35092:SF1">
    <property type="entry name" value="CHLORINASE MJ1651"/>
    <property type="match status" value="1"/>
</dbReference>
<evidence type="ECO:0000313" key="5">
    <source>
        <dbReference type="EMBL" id="AEH09228.1"/>
    </source>
</evidence>
<organism evidence="5 6">
    <name type="scientific">Candidatus Protofrankia datiscae</name>
    <dbReference type="NCBI Taxonomy" id="2716812"/>
    <lineage>
        <taxon>Bacteria</taxon>
        <taxon>Bacillati</taxon>
        <taxon>Actinomycetota</taxon>
        <taxon>Actinomycetes</taxon>
        <taxon>Frankiales</taxon>
        <taxon>Frankiaceae</taxon>
        <taxon>Protofrankia</taxon>
    </lineage>
</organism>
<dbReference type="SUPFAM" id="SSF102522">
    <property type="entry name" value="Bacterial fluorinating enzyme, N-terminal domain"/>
    <property type="match status" value="1"/>
</dbReference>
<dbReference type="InterPro" id="IPR002747">
    <property type="entry name" value="SAM_OH_AdoTrfase"/>
</dbReference>
<sequence>MGCVSFLTDYGLGDGFVAACHGVLLRHAPGVRIIDISHLVPAGDVRRGSVVLAQTVGHLPPAVHLAVVDPGVGTSRRALVVSAPRGVLVGPDNGLLPPAADVLGGVRAAVALAVPDGVPATFHGRDVFAPAAAAVAAGRDPAALGEQVDPGELIRLPAPVARLVDADPAAGEAGEAGATAGAVAVEAEVVTVDTYGNVQVAADAALLASAGMRPGHLLRVAVGASVTTAVFGVTFASVAPGELVVYVDSAGLVALAVNRGSAARRLAVAAGDLLQLSAGRPAPS</sequence>
<evidence type="ECO:0000313" key="6">
    <source>
        <dbReference type="Proteomes" id="UP000001549"/>
    </source>
</evidence>
<dbReference type="SUPFAM" id="SSF101852">
    <property type="entry name" value="Bacterial fluorinating enzyme, C-terminal domain"/>
    <property type="match status" value="1"/>
</dbReference>
<evidence type="ECO:0000256" key="2">
    <source>
        <dbReference type="ARBA" id="ARBA00024035"/>
    </source>
</evidence>
<dbReference type="Proteomes" id="UP000001549">
    <property type="component" value="Chromosome"/>
</dbReference>
<gene>
    <name evidence="5" type="ordered locus">FsymDg_1781</name>
</gene>
<keyword evidence="1" id="KW-0949">S-adenosyl-L-methionine</keyword>
<dbReference type="PIRSF" id="PIRSF006779">
    <property type="entry name" value="UCP006779"/>
    <property type="match status" value="1"/>
</dbReference>
<dbReference type="STRING" id="656024.FsymDg_1781"/>
<keyword evidence="6" id="KW-1185">Reference proteome</keyword>
<dbReference type="PANTHER" id="PTHR35092">
    <property type="entry name" value="CHLORINASE MJ1651"/>
    <property type="match status" value="1"/>
</dbReference>
<protein>
    <recommendedName>
        <fullName evidence="7">SAM-dependent chlorinase/fluorinase</fullName>
    </recommendedName>
</protein>
<dbReference type="HOGENOM" id="CLU_059734_1_0_11"/>
<dbReference type="Gene3D" id="3.40.50.10790">
    <property type="entry name" value="S-adenosyl-l-methionine hydroxide adenosyltransferase, N-terminal"/>
    <property type="match status" value="1"/>
</dbReference>
<dbReference type="InterPro" id="IPR023228">
    <property type="entry name" value="SAM_OH_AdoTrfase_N_sf"/>
</dbReference>
<dbReference type="EMBL" id="CP002801">
    <property type="protein sequence ID" value="AEH09228.1"/>
    <property type="molecule type" value="Genomic_DNA"/>
</dbReference>
<dbReference type="Pfam" id="PF01887">
    <property type="entry name" value="SAM_HAT_N"/>
    <property type="match status" value="1"/>
</dbReference>
<evidence type="ECO:0000256" key="1">
    <source>
        <dbReference type="ARBA" id="ARBA00022691"/>
    </source>
</evidence>
<dbReference type="InterPro" id="IPR046470">
    <property type="entry name" value="SAM_HAT_C"/>
</dbReference>
<reference evidence="5 6" key="1">
    <citation type="submission" date="2011-05" db="EMBL/GenBank/DDBJ databases">
        <title>Complete sequence of chromosome of Frankia symbiont of Datisca glomerata.</title>
        <authorList>
            <consortium name="US DOE Joint Genome Institute"/>
            <person name="Lucas S."/>
            <person name="Han J."/>
            <person name="Lapidus A."/>
            <person name="Cheng J.-F."/>
            <person name="Goodwin L."/>
            <person name="Pitluck S."/>
            <person name="Peters L."/>
            <person name="Mikhailova N."/>
            <person name="Chertkov O."/>
            <person name="Teshima H."/>
            <person name="Han C."/>
            <person name="Tapia R."/>
            <person name="Land M."/>
            <person name="Hauser L."/>
            <person name="Kyrpides N."/>
            <person name="Ivanova N."/>
            <person name="Pagani I."/>
            <person name="Berry A."/>
            <person name="Pawlowski K."/>
            <person name="Persson T."/>
            <person name="Vanden Heuvel B."/>
            <person name="Benson D."/>
            <person name="Woyke T."/>
        </authorList>
    </citation>
    <scope>NUCLEOTIDE SEQUENCE [LARGE SCALE GENOMIC DNA]</scope>
    <source>
        <strain evidence="6">4085684</strain>
    </source>
</reference>
<dbReference type="Pfam" id="PF20257">
    <property type="entry name" value="SAM_HAT_C"/>
    <property type="match status" value="1"/>
</dbReference>
<accession>F8B6D2</accession>
<evidence type="ECO:0000259" key="3">
    <source>
        <dbReference type="Pfam" id="PF01887"/>
    </source>
</evidence>
<dbReference type="KEGG" id="fsy:FsymDg_1781"/>